<keyword evidence="2" id="KW-1185">Reference proteome</keyword>
<sequence length="109" mass="11758">MAIALEVEELQVYNDSMLVVSQLNNDYGSGDARMLKYISHVLKLQNDFKKVHFSHIVRAQNAHAVALVALGSACNELGGSRTITLGEIAVPSFEPGNEDVMTISTLGPS</sequence>
<name>A0ACB7ZH08_9ERIC</name>
<protein>
    <submittedName>
        <fullName evidence="1">Uncharacterized protein</fullName>
    </submittedName>
</protein>
<comment type="caution">
    <text evidence="1">The sequence shown here is derived from an EMBL/GenBank/DDBJ whole genome shotgun (WGS) entry which is preliminary data.</text>
</comment>
<proteinExistence type="predicted"/>
<gene>
    <name evidence="1" type="ORF">Vadar_000769</name>
</gene>
<accession>A0ACB7ZH08</accession>
<organism evidence="1 2">
    <name type="scientific">Vaccinium darrowii</name>
    <dbReference type="NCBI Taxonomy" id="229202"/>
    <lineage>
        <taxon>Eukaryota</taxon>
        <taxon>Viridiplantae</taxon>
        <taxon>Streptophyta</taxon>
        <taxon>Embryophyta</taxon>
        <taxon>Tracheophyta</taxon>
        <taxon>Spermatophyta</taxon>
        <taxon>Magnoliopsida</taxon>
        <taxon>eudicotyledons</taxon>
        <taxon>Gunneridae</taxon>
        <taxon>Pentapetalae</taxon>
        <taxon>asterids</taxon>
        <taxon>Ericales</taxon>
        <taxon>Ericaceae</taxon>
        <taxon>Vaccinioideae</taxon>
        <taxon>Vaccinieae</taxon>
        <taxon>Vaccinium</taxon>
    </lineage>
</organism>
<dbReference type="EMBL" id="CM037159">
    <property type="protein sequence ID" value="KAH7864983.1"/>
    <property type="molecule type" value="Genomic_DNA"/>
</dbReference>
<reference evidence="1 2" key="1">
    <citation type="journal article" date="2021" name="Hortic Res">
        <title>High-quality reference genome and annotation aids understanding of berry development for evergreen blueberry (Vaccinium darrowii).</title>
        <authorList>
            <person name="Yu J."/>
            <person name="Hulse-Kemp A.M."/>
            <person name="Babiker E."/>
            <person name="Staton M."/>
        </authorList>
    </citation>
    <scope>NUCLEOTIDE SEQUENCE [LARGE SCALE GENOMIC DNA]</scope>
    <source>
        <strain evidence="2">cv. NJ 8807/NJ 8810</strain>
        <tissue evidence="1">Young leaf</tissue>
    </source>
</reference>
<evidence type="ECO:0000313" key="2">
    <source>
        <dbReference type="Proteomes" id="UP000828048"/>
    </source>
</evidence>
<dbReference type="Proteomes" id="UP000828048">
    <property type="component" value="Chromosome 9"/>
</dbReference>
<evidence type="ECO:0000313" key="1">
    <source>
        <dbReference type="EMBL" id="KAH7864983.1"/>
    </source>
</evidence>